<dbReference type="KEGG" id="tig:THII_3373"/>
<reference evidence="1 2" key="1">
    <citation type="journal article" date="2014" name="ISME J.">
        <title>Ecophysiology of Thioploca ingrica as revealed by the complete genome sequence supplemented with proteomic evidence.</title>
        <authorList>
            <person name="Kojima H."/>
            <person name="Ogura Y."/>
            <person name="Yamamoto N."/>
            <person name="Togashi T."/>
            <person name="Mori H."/>
            <person name="Watanabe T."/>
            <person name="Nemoto F."/>
            <person name="Kurokawa K."/>
            <person name="Hayashi T."/>
            <person name="Fukui M."/>
        </authorList>
    </citation>
    <scope>NUCLEOTIDE SEQUENCE [LARGE SCALE GENOMIC DNA]</scope>
</reference>
<accession>A0A090AQ02</accession>
<dbReference type="OrthoDB" id="5488639at2"/>
<gene>
    <name evidence="1" type="ORF">THII_3373</name>
</gene>
<dbReference type="InterPro" id="IPR058084">
    <property type="entry name" value="Slr1658-like"/>
</dbReference>
<evidence type="ECO:0000313" key="2">
    <source>
        <dbReference type="Proteomes" id="UP000031623"/>
    </source>
</evidence>
<protein>
    <recommendedName>
        <fullName evidence="3">ATP-binding protein</fullName>
    </recommendedName>
</protein>
<dbReference type="STRING" id="40754.THII_3373"/>
<dbReference type="EMBL" id="AP014633">
    <property type="protein sequence ID" value="BAP57670.1"/>
    <property type="molecule type" value="Genomic_DNA"/>
</dbReference>
<dbReference type="HOGENOM" id="CLU_100987_0_0_6"/>
<proteinExistence type="predicted"/>
<dbReference type="Gene3D" id="3.30.565.10">
    <property type="entry name" value="Histidine kinase-like ATPase, C-terminal domain"/>
    <property type="match status" value="1"/>
</dbReference>
<evidence type="ECO:0000313" key="1">
    <source>
        <dbReference type="EMBL" id="BAP57670.1"/>
    </source>
</evidence>
<sequence>MTQIFGDFVEASAKSKEYLVLGFSPSSIPLKQRWRNNGLSADFIGNYLTTFFPATHDNEMCYKPTEIKSVVSYIANELLENAMKYNDETQDYSINIRLELLNNNLRFYVTNSISSETMEQLKKVIQELVSEDPQKLYFCRLEQNAINTKTSNIIHSGLGLLTMLNDYMAKLGWKFEIIQQDPQVITVTTMVELTI</sequence>
<dbReference type="InterPro" id="IPR036890">
    <property type="entry name" value="HATPase_C_sf"/>
</dbReference>
<keyword evidence="2" id="KW-1185">Reference proteome</keyword>
<dbReference type="NCBIfam" id="NF047703">
    <property type="entry name" value="slr1658_superfam"/>
    <property type="match status" value="1"/>
</dbReference>
<evidence type="ECO:0008006" key="3">
    <source>
        <dbReference type="Google" id="ProtNLM"/>
    </source>
</evidence>
<name>A0A090AQ02_9GAMM</name>
<dbReference type="InterPro" id="IPR046239">
    <property type="entry name" value="DUF6272"/>
</dbReference>
<dbReference type="AlphaFoldDB" id="A0A090AQ02"/>
<organism evidence="1 2">
    <name type="scientific">Thioploca ingrica</name>
    <dbReference type="NCBI Taxonomy" id="40754"/>
    <lineage>
        <taxon>Bacteria</taxon>
        <taxon>Pseudomonadati</taxon>
        <taxon>Pseudomonadota</taxon>
        <taxon>Gammaproteobacteria</taxon>
        <taxon>Thiotrichales</taxon>
        <taxon>Thiotrichaceae</taxon>
        <taxon>Thioploca</taxon>
    </lineage>
</organism>
<dbReference type="Proteomes" id="UP000031623">
    <property type="component" value="Chromosome"/>
</dbReference>
<dbReference type="Pfam" id="PF19788">
    <property type="entry name" value="DUF6272"/>
    <property type="match status" value="1"/>
</dbReference>